<evidence type="ECO:0000256" key="2">
    <source>
        <dbReference type="ARBA" id="ARBA00022692"/>
    </source>
</evidence>
<feature type="transmembrane region" description="Helical" evidence="5">
    <location>
        <begin position="51"/>
        <end position="83"/>
    </location>
</feature>
<dbReference type="STRING" id="1193713.GCA_001636315_00454"/>
<evidence type="ECO:0000256" key="3">
    <source>
        <dbReference type="ARBA" id="ARBA00022989"/>
    </source>
</evidence>
<dbReference type="AlphaFoldDB" id="A0A3Q9QV67"/>
<comment type="subcellular location">
    <subcellularLocation>
        <location evidence="1">Membrane</location>
        <topology evidence="1">Multi-pass membrane protein</topology>
    </subcellularLocation>
</comment>
<evidence type="ECO:0000256" key="5">
    <source>
        <dbReference type="SAM" id="Phobius"/>
    </source>
</evidence>
<protein>
    <submittedName>
        <fullName evidence="6">DUF4870 domain-containing protein</fullName>
    </submittedName>
</protein>
<dbReference type="RefSeq" id="WP_066384539.1">
    <property type="nucleotide sequence ID" value="NZ_CP022572.1"/>
</dbReference>
<evidence type="ECO:0000256" key="4">
    <source>
        <dbReference type="ARBA" id="ARBA00023136"/>
    </source>
</evidence>
<keyword evidence="3 5" id="KW-1133">Transmembrane helix</keyword>
<evidence type="ECO:0000313" key="7">
    <source>
        <dbReference type="Proteomes" id="UP000282892"/>
    </source>
</evidence>
<keyword evidence="7" id="KW-1185">Reference proteome</keyword>
<keyword evidence="2 5" id="KW-0812">Transmembrane</keyword>
<feature type="transmembrane region" description="Helical" evidence="5">
    <location>
        <begin position="12"/>
        <end position="31"/>
    </location>
</feature>
<sequence>MVKSEEKMLAALMYVLSFFAPVLGPLIIWLIKREESSFIDYHGKEYFNFFISYTVYLFISSLLTIILIGFVALAALGIMLFVFTIIAAIKAYEGEEYQFPLIFRLIK</sequence>
<evidence type="ECO:0000313" key="6">
    <source>
        <dbReference type="EMBL" id="AZU63010.1"/>
    </source>
</evidence>
<gene>
    <name evidence="6" type="ORF">CHR53_18100</name>
</gene>
<evidence type="ECO:0000256" key="1">
    <source>
        <dbReference type="ARBA" id="ARBA00004141"/>
    </source>
</evidence>
<name>A0A3Q9QV67_9BACI</name>
<accession>A0A3Q9QV67</accession>
<dbReference type="InterPro" id="IPR019109">
    <property type="entry name" value="MamF_MmsF"/>
</dbReference>
<reference evidence="6 7" key="1">
    <citation type="submission" date="2017-07" db="EMBL/GenBank/DDBJ databases">
        <title>The complete genome sequence of Bacillus mesonae strain H20-5, an efficient strain improving plant abiotic stress resistance.</title>
        <authorList>
            <person name="Kim S.Y."/>
            <person name="Song H."/>
            <person name="Sang M.K."/>
            <person name="Weon H.-Y."/>
            <person name="Song J."/>
        </authorList>
    </citation>
    <scope>NUCLEOTIDE SEQUENCE [LARGE SCALE GENOMIC DNA]</scope>
    <source>
        <strain evidence="6 7">H20-5</strain>
    </source>
</reference>
<dbReference type="OrthoDB" id="9808930at2"/>
<proteinExistence type="predicted"/>
<dbReference type="Proteomes" id="UP000282892">
    <property type="component" value="Chromosome"/>
</dbReference>
<organism evidence="6 7">
    <name type="scientific">Neobacillus mesonae</name>
    <dbReference type="NCBI Taxonomy" id="1193713"/>
    <lineage>
        <taxon>Bacteria</taxon>
        <taxon>Bacillati</taxon>
        <taxon>Bacillota</taxon>
        <taxon>Bacilli</taxon>
        <taxon>Bacillales</taxon>
        <taxon>Bacillaceae</taxon>
        <taxon>Neobacillus</taxon>
    </lineage>
</organism>
<keyword evidence="4 5" id="KW-0472">Membrane</keyword>
<dbReference type="KEGG" id="nmk:CHR53_18100"/>
<dbReference type="EMBL" id="CP022572">
    <property type="protein sequence ID" value="AZU63010.1"/>
    <property type="molecule type" value="Genomic_DNA"/>
</dbReference>
<dbReference type="Pfam" id="PF09685">
    <property type="entry name" value="MamF_MmsF"/>
    <property type="match status" value="1"/>
</dbReference>